<dbReference type="AlphaFoldDB" id="A0A3E3E861"/>
<organism evidence="4 5">
    <name type="scientific">Faecalicoccus pleomorphus</name>
    <dbReference type="NCBI Taxonomy" id="1323"/>
    <lineage>
        <taxon>Bacteria</taxon>
        <taxon>Bacillati</taxon>
        <taxon>Bacillota</taxon>
        <taxon>Erysipelotrichia</taxon>
        <taxon>Erysipelotrichales</taxon>
        <taxon>Erysipelotrichaceae</taxon>
        <taxon>Faecalicoccus</taxon>
    </lineage>
</organism>
<feature type="domain" description="Replication initiator A N-terminal" evidence="2">
    <location>
        <begin position="15"/>
        <end position="89"/>
    </location>
</feature>
<gene>
    <name evidence="4" type="ORF">DXC78_00490</name>
</gene>
<dbReference type="InterPro" id="IPR010724">
    <property type="entry name" value="RepA_N"/>
</dbReference>
<evidence type="ECO:0000259" key="3">
    <source>
        <dbReference type="Pfam" id="PF19481"/>
    </source>
</evidence>
<dbReference type="Pfam" id="PF19481">
    <property type="entry name" value="DUF6017"/>
    <property type="match status" value="1"/>
</dbReference>
<dbReference type="Pfam" id="PF06970">
    <property type="entry name" value="RepA_N"/>
    <property type="match status" value="1"/>
</dbReference>
<feature type="region of interest" description="Disordered" evidence="1">
    <location>
        <begin position="121"/>
        <end position="186"/>
    </location>
</feature>
<evidence type="ECO:0000256" key="1">
    <source>
        <dbReference type="SAM" id="MobiDB-lite"/>
    </source>
</evidence>
<sequence>MTLDYFYGAQADQFAFYRIPKALFTDERFKSISAEAKILYGILLDRMSLSRKNGWLDEQGRVFIIFTLEEVMEAIGCADQKATKLLNELDSKAGLIERKRQGLGKPNLIFVKNFVDNSAGSIPPAPESRIKTRENHDSADVNFTTPESRKSRGSNTDSNYTDLSETEAYPFPSGQAGGHGQAPVDKMGRDMDEREQYRAILEENLEYDILLENNPYDQDTIAEIMELLLDTICSKRQYIRIAGDDKPREVVKSQFLKLNCTHIEYVLSSFKENASKVRNIKQYLLASLYNAPLTISNYYDALVRHDMANGFV</sequence>
<evidence type="ECO:0000259" key="2">
    <source>
        <dbReference type="Pfam" id="PF06970"/>
    </source>
</evidence>
<feature type="compositionally biased region" description="Basic and acidic residues" evidence="1">
    <location>
        <begin position="128"/>
        <end position="139"/>
    </location>
</feature>
<dbReference type="EMBL" id="QUSK01000001">
    <property type="protein sequence ID" value="RGD78348.1"/>
    <property type="molecule type" value="Genomic_DNA"/>
</dbReference>
<evidence type="ECO:0000313" key="5">
    <source>
        <dbReference type="Proteomes" id="UP000260721"/>
    </source>
</evidence>
<name>A0A3E3E861_9FIRM</name>
<protein>
    <submittedName>
        <fullName evidence="4">Replication initiator A domain-containing protein</fullName>
    </submittedName>
</protein>
<comment type="caution">
    <text evidence="4">The sequence shown here is derived from an EMBL/GenBank/DDBJ whole genome shotgun (WGS) entry which is preliminary data.</text>
</comment>
<reference evidence="4 5" key="1">
    <citation type="submission" date="2018-08" db="EMBL/GenBank/DDBJ databases">
        <title>A genome reference for cultivated species of the human gut microbiota.</title>
        <authorList>
            <person name="Zou Y."/>
            <person name="Xue W."/>
            <person name="Luo G."/>
        </authorList>
    </citation>
    <scope>NUCLEOTIDE SEQUENCE [LARGE SCALE GENOMIC DNA]</scope>
    <source>
        <strain evidence="4 5">TF08-11</strain>
    </source>
</reference>
<feature type="domain" description="DUF6017" evidence="3">
    <location>
        <begin position="166"/>
        <end position="310"/>
    </location>
</feature>
<feature type="compositionally biased region" description="Polar residues" evidence="1">
    <location>
        <begin position="153"/>
        <end position="163"/>
    </location>
</feature>
<accession>A0A3E3E861</accession>
<dbReference type="Proteomes" id="UP000260721">
    <property type="component" value="Unassembled WGS sequence"/>
</dbReference>
<evidence type="ECO:0000313" key="4">
    <source>
        <dbReference type="EMBL" id="RGD78348.1"/>
    </source>
</evidence>
<dbReference type="InterPro" id="IPR046059">
    <property type="entry name" value="DUF6017"/>
</dbReference>
<proteinExistence type="predicted"/>
<dbReference type="RefSeq" id="WP_117445206.1">
    <property type="nucleotide sequence ID" value="NZ_QUSK01000001.1"/>
</dbReference>